<dbReference type="RefSeq" id="WP_380966754.1">
    <property type="nucleotide sequence ID" value="NZ_JAQOSL010000030.1"/>
</dbReference>
<organism evidence="1 2">
    <name type="scientific">Streptomyces heilongjiangensis</name>
    <dbReference type="NCBI Taxonomy" id="945052"/>
    <lineage>
        <taxon>Bacteria</taxon>
        <taxon>Bacillati</taxon>
        <taxon>Actinomycetota</taxon>
        <taxon>Actinomycetes</taxon>
        <taxon>Kitasatosporales</taxon>
        <taxon>Streptomycetaceae</taxon>
        <taxon>Streptomyces</taxon>
    </lineage>
</organism>
<evidence type="ECO:0000313" key="2">
    <source>
        <dbReference type="Proteomes" id="UP001596112"/>
    </source>
</evidence>
<dbReference type="InterPro" id="IPR013078">
    <property type="entry name" value="His_Pase_superF_clade-1"/>
</dbReference>
<dbReference type="Gene3D" id="3.40.50.1240">
    <property type="entry name" value="Phosphoglycerate mutase-like"/>
    <property type="match status" value="1"/>
</dbReference>
<proteinExistence type="predicted"/>
<dbReference type="SUPFAM" id="SSF53254">
    <property type="entry name" value="Phosphoglycerate mutase-like"/>
    <property type="match status" value="1"/>
</dbReference>
<dbReference type="InterPro" id="IPR029033">
    <property type="entry name" value="His_PPase_superfam"/>
</dbReference>
<dbReference type="Pfam" id="PF00300">
    <property type="entry name" value="His_Phos_1"/>
    <property type="match status" value="1"/>
</dbReference>
<sequence length="155" mass="15932">MSEEGARQADVLAEVFKEGVDAVHSSPALRCRQSVAPLAAVAGVPVVIDERLREARGFAEPAAWTEGVFAPVGPSLGGAWAAGRVMGALVEIAAGHDGGHAVACSHGDAIPATLAYLSAAHDCPLPSIVGRGGWYRLRVERGRLTMTGMRPSGPA</sequence>
<dbReference type="CDD" id="cd07067">
    <property type="entry name" value="HP_PGM_like"/>
    <property type="match status" value="1"/>
</dbReference>
<reference evidence="2" key="1">
    <citation type="journal article" date="2019" name="Int. J. Syst. Evol. Microbiol.">
        <title>The Global Catalogue of Microorganisms (GCM) 10K type strain sequencing project: providing services to taxonomists for standard genome sequencing and annotation.</title>
        <authorList>
            <consortium name="The Broad Institute Genomics Platform"/>
            <consortium name="The Broad Institute Genome Sequencing Center for Infectious Disease"/>
            <person name="Wu L."/>
            <person name="Ma J."/>
        </authorList>
    </citation>
    <scope>NUCLEOTIDE SEQUENCE [LARGE SCALE GENOMIC DNA]</scope>
    <source>
        <strain evidence="2">JCM 9918</strain>
    </source>
</reference>
<keyword evidence="2" id="KW-1185">Reference proteome</keyword>
<dbReference type="Proteomes" id="UP001596112">
    <property type="component" value="Unassembled WGS sequence"/>
</dbReference>
<comment type="caution">
    <text evidence="1">The sequence shown here is derived from an EMBL/GenBank/DDBJ whole genome shotgun (WGS) entry which is preliminary data.</text>
</comment>
<name>A0ABW1B8M4_9ACTN</name>
<dbReference type="EMBL" id="JBHSNZ010000009">
    <property type="protein sequence ID" value="MFC5809141.1"/>
    <property type="molecule type" value="Genomic_DNA"/>
</dbReference>
<protein>
    <submittedName>
        <fullName evidence="1">Histidine phosphatase family protein</fullName>
    </submittedName>
</protein>
<accession>A0ABW1B8M4</accession>
<evidence type="ECO:0000313" key="1">
    <source>
        <dbReference type="EMBL" id="MFC5809141.1"/>
    </source>
</evidence>
<gene>
    <name evidence="1" type="ORF">ACFQGO_16780</name>
</gene>